<name>A0A0M1P0G1_9BACL</name>
<evidence type="ECO:0000313" key="2">
    <source>
        <dbReference type="Proteomes" id="UP000036932"/>
    </source>
</evidence>
<organism evidence="1 2">
    <name type="scientific">Paenibacillus solani</name>
    <dbReference type="NCBI Taxonomy" id="1705565"/>
    <lineage>
        <taxon>Bacteria</taxon>
        <taxon>Bacillati</taxon>
        <taxon>Bacillota</taxon>
        <taxon>Bacilli</taxon>
        <taxon>Bacillales</taxon>
        <taxon>Paenibacillaceae</taxon>
        <taxon>Paenibacillus</taxon>
    </lineage>
</organism>
<gene>
    <name evidence="1" type="ORF">AM231_16985</name>
</gene>
<dbReference type="Proteomes" id="UP000036932">
    <property type="component" value="Unassembled WGS sequence"/>
</dbReference>
<accession>A0A0M1P0G1</accession>
<proteinExistence type="predicted"/>
<sequence length="267" mass="30515">MPENNINDRITDWLNSQGYPLEMSVAEVLQKLNFNVRQSEYYIDEESTQHREIDIVASLQKEIGDKLIRISLILECKVSKDKPWIIFTSSNTRLASPARIAQRAGSKIGTIILRNLAHEKEIQDLKLFSLPERPGYGLTQAFTSGNDVAYNSCISVSKATRAIVKQADQIRNDRYVNISFPILVIDGRLFETYLNDSNEMSVNEVSQGILLWRNPIIGMPHTVINVITKDALEDYLTRIRMDIIKIFDYISENPSLISREPQVTLRN</sequence>
<dbReference type="EMBL" id="LIUT01000002">
    <property type="protein sequence ID" value="KOR87599.1"/>
    <property type="molecule type" value="Genomic_DNA"/>
</dbReference>
<dbReference type="AlphaFoldDB" id="A0A0M1P0G1"/>
<keyword evidence="2" id="KW-1185">Reference proteome</keyword>
<reference evidence="2" key="1">
    <citation type="submission" date="2015-08" db="EMBL/GenBank/DDBJ databases">
        <title>Genome sequencing project for genomic taxonomy and phylogenomics of Bacillus-like bacteria.</title>
        <authorList>
            <person name="Liu B."/>
            <person name="Wang J."/>
            <person name="Zhu Y."/>
            <person name="Liu G."/>
            <person name="Chen Q."/>
            <person name="Chen Z."/>
            <person name="Lan J."/>
            <person name="Che J."/>
            <person name="Ge C."/>
            <person name="Shi H."/>
            <person name="Pan Z."/>
            <person name="Liu X."/>
        </authorList>
    </citation>
    <scope>NUCLEOTIDE SEQUENCE [LARGE SCALE GENOMIC DNA]</scope>
    <source>
        <strain evidence="2">FJAT-22460</strain>
    </source>
</reference>
<protein>
    <submittedName>
        <fullName evidence="1">Uncharacterized protein</fullName>
    </submittedName>
</protein>
<comment type="caution">
    <text evidence="1">The sequence shown here is derived from an EMBL/GenBank/DDBJ whole genome shotgun (WGS) entry which is preliminary data.</text>
</comment>
<evidence type="ECO:0000313" key="1">
    <source>
        <dbReference type="EMBL" id="KOR87599.1"/>
    </source>
</evidence>
<dbReference type="PATRIC" id="fig|1705565.3.peg.299"/>